<evidence type="ECO:0000313" key="7">
    <source>
        <dbReference type="EMBL" id="MFD1201475.1"/>
    </source>
</evidence>
<gene>
    <name evidence="7" type="primary">mshD</name>
    <name evidence="7" type="ORF">ACFQ3U_06175</name>
</gene>
<evidence type="ECO:0000256" key="1">
    <source>
        <dbReference type="ARBA" id="ARBA00022679"/>
    </source>
</evidence>
<evidence type="ECO:0000256" key="3">
    <source>
        <dbReference type="ARBA" id="ARBA00023315"/>
    </source>
</evidence>
<dbReference type="PANTHER" id="PTHR43617">
    <property type="entry name" value="L-AMINO ACID N-ACETYLTRANSFERASE"/>
    <property type="match status" value="1"/>
</dbReference>
<feature type="domain" description="N-acetyltransferase" evidence="6">
    <location>
        <begin position="207"/>
        <end position="356"/>
    </location>
</feature>
<protein>
    <recommendedName>
        <fullName evidence="4">Mycothiol synthase</fullName>
        <ecNumber evidence="4">2.3.1.189</ecNumber>
    </recommendedName>
</protein>
<dbReference type="RefSeq" id="WP_343958159.1">
    <property type="nucleotide sequence ID" value="NZ_BAAAKZ010000002.1"/>
</dbReference>
<dbReference type="InterPro" id="IPR016181">
    <property type="entry name" value="Acyl_CoA_acyltransferase"/>
</dbReference>
<evidence type="ECO:0000256" key="5">
    <source>
        <dbReference type="SAM" id="MobiDB-lite"/>
    </source>
</evidence>
<dbReference type="InterPro" id="IPR017813">
    <property type="entry name" value="Mycothiol_AcTrfase"/>
</dbReference>
<dbReference type="EMBL" id="JBHTLY010000002">
    <property type="protein sequence ID" value="MFD1201475.1"/>
    <property type="molecule type" value="Genomic_DNA"/>
</dbReference>
<dbReference type="Pfam" id="PF00583">
    <property type="entry name" value="Acetyltransf_1"/>
    <property type="match status" value="2"/>
</dbReference>
<keyword evidence="2" id="KW-0677">Repeat</keyword>
<dbReference type="CDD" id="cd04301">
    <property type="entry name" value="NAT_SF"/>
    <property type="match status" value="2"/>
</dbReference>
<keyword evidence="1 7" id="KW-0808">Transferase</keyword>
<dbReference type="PROSITE" id="PS51186">
    <property type="entry name" value="GNAT"/>
    <property type="match status" value="2"/>
</dbReference>
<feature type="domain" description="N-acetyltransferase" evidence="6">
    <location>
        <begin position="6"/>
        <end position="165"/>
    </location>
</feature>
<reference evidence="8" key="1">
    <citation type="journal article" date="2019" name="Int. J. Syst. Evol. Microbiol.">
        <title>The Global Catalogue of Microorganisms (GCM) 10K type strain sequencing project: providing services to taxonomists for standard genome sequencing and annotation.</title>
        <authorList>
            <consortium name="The Broad Institute Genomics Platform"/>
            <consortium name="The Broad Institute Genome Sequencing Center for Infectious Disease"/>
            <person name="Wu L."/>
            <person name="Ma J."/>
        </authorList>
    </citation>
    <scope>NUCLEOTIDE SEQUENCE [LARGE SCALE GENOMIC DNA]</scope>
    <source>
        <strain evidence="8">CCUG 50213</strain>
    </source>
</reference>
<evidence type="ECO:0000259" key="6">
    <source>
        <dbReference type="PROSITE" id="PS51186"/>
    </source>
</evidence>
<keyword evidence="3 7" id="KW-0012">Acyltransferase</keyword>
<name>A0ABW3TLC6_9MICO</name>
<accession>A0ABW3TLC6</accession>
<sequence length="356" mass="36787">MAKNWVTVAGSAELARPLIERAERADGSSPVSDQALLAVAQGQRELLLFASDEAAGEQAGVVAVGILGQGELDLVVDPPARGRGIGTRALRELLARPGAAPGGAGEPAGDQAASQTSTPATGLLAWAHGENPAASALLRGAGFVPVRSLYRMALDPALLPGGGVDPLAVALPAGFALRTFGADRVDGPGGRAGGEGHRPADPHPADAHPTDSDPADARAWVAANAAAFASHPEQGKVTLEDFALMRAEPWFNPADLFLLAAPAPAALAGFTWVKTVREGEHVETELYAIGIVPGFAGQGLGRALLDVTLARMAQHHPSRVTLYVDGENERAVRMYEAAGFTIDSRSTQWRGPQVSE</sequence>
<dbReference type="NCBIfam" id="TIGR03448">
    <property type="entry name" value="mycothiol_MshD"/>
    <property type="match status" value="1"/>
</dbReference>
<dbReference type="PANTHER" id="PTHR43617:SF20">
    <property type="entry name" value="N-ALPHA-ACETYLTRANSFERASE RIMI"/>
    <property type="match status" value="1"/>
</dbReference>
<comment type="caution">
    <text evidence="7">The sequence shown here is derived from an EMBL/GenBank/DDBJ whole genome shotgun (WGS) entry which is preliminary data.</text>
</comment>
<dbReference type="InterPro" id="IPR000182">
    <property type="entry name" value="GNAT_dom"/>
</dbReference>
<evidence type="ECO:0000256" key="4">
    <source>
        <dbReference type="NCBIfam" id="TIGR03448"/>
    </source>
</evidence>
<dbReference type="InterPro" id="IPR050276">
    <property type="entry name" value="MshD_Acetyltransferase"/>
</dbReference>
<dbReference type="Gene3D" id="3.40.630.30">
    <property type="match status" value="1"/>
</dbReference>
<proteinExistence type="predicted"/>
<dbReference type="EC" id="2.3.1.189" evidence="4"/>
<feature type="compositionally biased region" description="Basic and acidic residues" evidence="5">
    <location>
        <begin position="194"/>
        <end position="211"/>
    </location>
</feature>
<evidence type="ECO:0000256" key="2">
    <source>
        <dbReference type="ARBA" id="ARBA00022737"/>
    </source>
</evidence>
<evidence type="ECO:0000313" key="8">
    <source>
        <dbReference type="Proteomes" id="UP001597181"/>
    </source>
</evidence>
<dbReference type="Proteomes" id="UP001597181">
    <property type="component" value="Unassembled WGS sequence"/>
</dbReference>
<dbReference type="GO" id="GO:0035447">
    <property type="term" value="F:mycothiol synthase activity"/>
    <property type="evidence" value="ECO:0007669"/>
    <property type="project" value="UniProtKB-EC"/>
</dbReference>
<organism evidence="7 8">
    <name type="scientific">Leucobacter albus</name>
    <dbReference type="NCBI Taxonomy" id="272210"/>
    <lineage>
        <taxon>Bacteria</taxon>
        <taxon>Bacillati</taxon>
        <taxon>Actinomycetota</taxon>
        <taxon>Actinomycetes</taxon>
        <taxon>Micrococcales</taxon>
        <taxon>Microbacteriaceae</taxon>
        <taxon>Leucobacter</taxon>
    </lineage>
</organism>
<keyword evidence="8" id="KW-1185">Reference proteome</keyword>
<dbReference type="SUPFAM" id="SSF55729">
    <property type="entry name" value="Acyl-CoA N-acyltransferases (Nat)"/>
    <property type="match status" value="2"/>
</dbReference>
<feature type="region of interest" description="Disordered" evidence="5">
    <location>
        <begin position="97"/>
        <end position="117"/>
    </location>
</feature>
<feature type="region of interest" description="Disordered" evidence="5">
    <location>
        <begin position="186"/>
        <end position="214"/>
    </location>
</feature>